<keyword evidence="2" id="KW-0472">Membrane</keyword>
<protein>
    <submittedName>
        <fullName evidence="4">Cohesin domain-containing protein</fullName>
    </submittedName>
</protein>
<organism evidence="4 5">
    <name type="scientific">Natrarchaeobius chitinivorans</name>
    <dbReference type="NCBI Taxonomy" id="1679083"/>
    <lineage>
        <taxon>Archaea</taxon>
        <taxon>Methanobacteriati</taxon>
        <taxon>Methanobacteriota</taxon>
        <taxon>Stenosarchaea group</taxon>
        <taxon>Halobacteria</taxon>
        <taxon>Halobacteriales</taxon>
        <taxon>Natrialbaceae</taxon>
        <taxon>Natrarchaeobius</taxon>
    </lineage>
</organism>
<evidence type="ECO:0000313" key="4">
    <source>
        <dbReference type="EMBL" id="RQG98425.1"/>
    </source>
</evidence>
<dbReference type="OrthoDB" id="205619at2157"/>
<dbReference type="AlphaFoldDB" id="A0A3N6PJ32"/>
<evidence type="ECO:0000313" key="5">
    <source>
        <dbReference type="Proteomes" id="UP000281431"/>
    </source>
</evidence>
<proteinExistence type="predicted"/>
<dbReference type="GO" id="GO:0030246">
    <property type="term" value="F:carbohydrate binding"/>
    <property type="evidence" value="ECO:0007669"/>
    <property type="project" value="InterPro"/>
</dbReference>
<evidence type="ECO:0000256" key="1">
    <source>
        <dbReference type="SAM" id="MobiDB-lite"/>
    </source>
</evidence>
<name>A0A3N6PJ32_NATCH</name>
<dbReference type="Proteomes" id="UP000281431">
    <property type="component" value="Unassembled WGS sequence"/>
</dbReference>
<feature type="region of interest" description="Disordered" evidence="1">
    <location>
        <begin position="117"/>
        <end position="138"/>
    </location>
</feature>
<sequence>MTLDRSDASYGRVLLSVCLLAALAAGLVVPAPALAGDSVTIVFVEPSEVDADSGDSFELDVVVSDHGDYNANGIDELSFDIEYDPDVFTVADVEHRSMLAAGDPDAEVVGSAEIDDETGTVSIEQEREPSGDGAIATEPAVTITVEIADDVSPTTETIDLTNGAATLVTDYPQSVFERDATVAIDGGGEQTDADADANADGDPDGVTLADDPDEGGSGDGTGGADDGSSAADDESGAGAADAGQSEVAESDDGDPIPGFAATASIVAVVAALAYALVASRS</sequence>
<dbReference type="EMBL" id="REFZ01000015">
    <property type="protein sequence ID" value="RQG98425.1"/>
    <property type="molecule type" value="Genomic_DNA"/>
</dbReference>
<feature type="domain" description="Cohesin" evidence="3">
    <location>
        <begin position="45"/>
        <end position="163"/>
    </location>
</feature>
<keyword evidence="2" id="KW-1133">Transmembrane helix</keyword>
<accession>A0A3N6PJ32</accession>
<feature type="compositionally biased region" description="Acidic residues" evidence="1">
    <location>
        <begin position="191"/>
        <end position="203"/>
    </location>
</feature>
<keyword evidence="5" id="KW-1185">Reference proteome</keyword>
<feature type="region of interest" description="Disordered" evidence="1">
    <location>
        <begin position="186"/>
        <end position="258"/>
    </location>
</feature>
<dbReference type="Pfam" id="PF00963">
    <property type="entry name" value="Cohesin"/>
    <property type="match status" value="1"/>
</dbReference>
<keyword evidence="2" id="KW-0812">Transmembrane</keyword>
<dbReference type="InterPro" id="IPR008965">
    <property type="entry name" value="CBM2/CBM3_carb-bd_dom_sf"/>
</dbReference>
<evidence type="ECO:0000259" key="3">
    <source>
        <dbReference type="Pfam" id="PF00963"/>
    </source>
</evidence>
<feature type="transmembrane region" description="Helical" evidence="2">
    <location>
        <begin position="256"/>
        <end position="277"/>
    </location>
</feature>
<dbReference type="Gene3D" id="2.60.40.680">
    <property type="match status" value="1"/>
</dbReference>
<gene>
    <name evidence="4" type="ORF">EA472_17545</name>
</gene>
<feature type="compositionally biased region" description="Low complexity" evidence="1">
    <location>
        <begin position="226"/>
        <end position="243"/>
    </location>
</feature>
<dbReference type="GO" id="GO:0000272">
    <property type="term" value="P:polysaccharide catabolic process"/>
    <property type="evidence" value="ECO:0007669"/>
    <property type="project" value="InterPro"/>
</dbReference>
<dbReference type="SUPFAM" id="SSF49384">
    <property type="entry name" value="Carbohydrate-binding domain"/>
    <property type="match status" value="1"/>
</dbReference>
<reference evidence="4 5" key="1">
    <citation type="submission" date="2018-10" db="EMBL/GenBank/DDBJ databases">
        <title>Natrarchaeobius chitinivorans gen. nov., sp. nov., and Natrarchaeobius haloalkaliphilus sp. nov., alkaliphilic, chitin-utilizing haloarchaea from hypersaline alkaline lakes.</title>
        <authorList>
            <person name="Sorokin D.Y."/>
            <person name="Elcheninov A.G."/>
            <person name="Kostrikina N.A."/>
            <person name="Bale N.J."/>
            <person name="Sinninghe Damste J.S."/>
            <person name="Khijniak T.V."/>
            <person name="Kublanov I.V."/>
            <person name="Toshchakov S.V."/>
        </authorList>
    </citation>
    <scope>NUCLEOTIDE SEQUENCE [LARGE SCALE GENOMIC DNA]</scope>
    <source>
        <strain evidence="4 5">AArcht7</strain>
    </source>
</reference>
<dbReference type="InterPro" id="IPR002102">
    <property type="entry name" value="Cohesin_dom"/>
</dbReference>
<evidence type="ECO:0000256" key="2">
    <source>
        <dbReference type="SAM" id="Phobius"/>
    </source>
</evidence>
<comment type="caution">
    <text evidence="4">The sequence shown here is derived from an EMBL/GenBank/DDBJ whole genome shotgun (WGS) entry which is preliminary data.</text>
</comment>